<protein>
    <recommendedName>
        <fullName evidence="1">non-specific serine/threonine protein kinase</fullName>
        <ecNumber evidence="1">2.7.11.1</ecNumber>
    </recommendedName>
</protein>
<reference evidence="7" key="1">
    <citation type="journal article" date="2020" name="Stud. Mycol.">
        <title>101 Dothideomycetes genomes: a test case for predicting lifestyles and emergence of pathogens.</title>
        <authorList>
            <person name="Haridas S."/>
            <person name="Albert R."/>
            <person name="Binder M."/>
            <person name="Bloem J."/>
            <person name="Labutti K."/>
            <person name="Salamov A."/>
            <person name="Andreopoulos B."/>
            <person name="Baker S."/>
            <person name="Barry K."/>
            <person name="Bills G."/>
            <person name="Bluhm B."/>
            <person name="Cannon C."/>
            <person name="Castanera R."/>
            <person name="Culley D."/>
            <person name="Daum C."/>
            <person name="Ezra D."/>
            <person name="Gonzalez J."/>
            <person name="Henrissat B."/>
            <person name="Kuo A."/>
            <person name="Liang C."/>
            <person name="Lipzen A."/>
            <person name="Lutzoni F."/>
            <person name="Magnuson J."/>
            <person name="Mondo S."/>
            <person name="Nolan M."/>
            <person name="Ohm R."/>
            <person name="Pangilinan J."/>
            <person name="Park H.-J."/>
            <person name="Ramirez L."/>
            <person name="Alfaro M."/>
            <person name="Sun H."/>
            <person name="Tritt A."/>
            <person name="Yoshinaga Y."/>
            <person name="Zwiers L.-H."/>
            <person name="Turgeon B."/>
            <person name="Goodwin S."/>
            <person name="Spatafora J."/>
            <person name="Crous P."/>
            <person name="Grigoriev I."/>
        </authorList>
    </citation>
    <scope>NUCLEOTIDE SEQUENCE</scope>
    <source>
        <strain evidence="7">CBS 480.64</strain>
    </source>
</reference>
<organism evidence="7 8">
    <name type="scientific">Piedraia hortae CBS 480.64</name>
    <dbReference type="NCBI Taxonomy" id="1314780"/>
    <lineage>
        <taxon>Eukaryota</taxon>
        <taxon>Fungi</taxon>
        <taxon>Dikarya</taxon>
        <taxon>Ascomycota</taxon>
        <taxon>Pezizomycotina</taxon>
        <taxon>Dothideomycetes</taxon>
        <taxon>Dothideomycetidae</taxon>
        <taxon>Capnodiales</taxon>
        <taxon>Piedraiaceae</taxon>
        <taxon>Piedraia</taxon>
    </lineage>
</organism>
<dbReference type="GO" id="GO:0005524">
    <property type="term" value="F:ATP binding"/>
    <property type="evidence" value="ECO:0007669"/>
    <property type="project" value="UniProtKB-KW"/>
</dbReference>
<dbReference type="InterPro" id="IPR000719">
    <property type="entry name" value="Prot_kinase_dom"/>
</dbReference>
<feature type="domain" description="Protein kinase" evidence="6">
    <location>
        <begin position="1"/>
        <end position="245"/>
    </location>
</feature>
<keyword evidence="4 7" id="KW-0418">Kinase</keyword>
<dbReference type="InterPro" id="IPR050660">
    <property type="entry name" value="NEK_Ser/Thr_kinase"/>
</dbReference>
<evidence type="ECO:0000256" key="2">
    <source>
        <dbReference type="ARBA" id="ARBA00022679"/>
    </source>
</evidence>
<dbReference type="OrthoDB" id="310217at2759"/>
<dbReference type="AlphaFoldDB" id="A0A6A7BNN7"/>
<dbReference type="EMBL" id="MU006083">
    <property type="protein sequence ID" value="KAF2857046.1"/>
    <property type="molecule type" value="Genomic_DNA"/>
</dbReference>
<dbReference type="Gene3D" id="1.10.510.10">
    <property type="entry name" value="Transferase(Phosphotransferase) domain 1"/>
    <property type="match status" value="1"/>
</dbReference>
<dbReference type="Proteomes" id="UP000799421">
    <property type="component" value="Unassembled WGS sequence"/>
</dbReference>
<evidence type="ECO:0000256" key="3">
    <source>
        <dbReference type="ARBA" id="ARBA00022741"/>
    </source>
</evidence>
<evidence type="ECO:0000313" key="8">
    <source>
        <dbReference type="Proteomes" id="UP000799421"/>
    </source>
</evidence>
<keyword evidence="8" id="KW-1185">Reference proteome</keyword>
<dbReference type="PROSITE" id="PS50011">
    <property type="entry name" value="PROTEIN_KINASE_DOM"/>
    <property type="match status" value="1"/>
</dbReference>
<dbReference type="InterPro" id="IPR011009">
    <property type="entry name" value="Kinase-like_dom_sf"/>
</dbReference>
<dbReference type="Pfam" id="PF00069">
    <property type="entry name" value="Pkinase"/>
    <property type="match status" value="1"/>
</dbReference>
<dbReference type="PANTHER" id="PTHR43671:SF13">
    <property type="entry name" value="SERINE_THREONINE-PROTEIN KINASE NEK2"/>
    <property type="match status" value="1"/>
</dbReference>
<evidence type="ECO:0000313" key="7">
    <source>
        <dbReference type="EMBL" id="KAF2857046.1"/>
    </source>
</evidence>
<dbReference type="SMART" id="SM00220">
    <property type="entry name" value="S_TKc"/>
    <property type="match status" value="1"/>
</dbReference>
<name>A0A6A7BNN7_9PEZI</name>
<keyword evidence="5" id="KW-0067">ATP-binding</keyword>
<proteinExistence type="predicted"/>
<dbReference type="SUPFAM" id="SSF56112">
    <property type="entry name" value="Protein kinase-like (PK-like)"/>
    <property type="match status" value="1"/>
</dbReference>
<keyword evidence="3" id="KW-0547">Nucleotide-binding</keyword>
<dbReference type="EC" id="2.7.11.1" evidence="1"/>
<dbReference type="PROSITE" id="PS00108">
    <property type="entry name" value="PROTEIN_KINASE_ST"/>
    <property type="match status" value="1"/>
</dbReference>
<accession>A0A6A7BNN7</accession>
<sequence>MLQKHRNIIPLQEFWENGPRGQPIWTAVFECCTGGDLQRFITHWERKHPAWIPSLFVKHYVASMAGAMGYLHKGILDINFPNEVVSGHGRIIHRDIKPANIFLRWNSSERDVLPDLVLGDFGLVCQERDSATPMGTPGHKPPECKLADSMPIEQIVRTTFLTARSDMYCFGAVLWSVITSQQFDNRRHIYIPTQMVKDISGLTISREPAVMYLLAASLRDNPAERPSTTELVAIGAKMQQQVKYLTGVLGLRMPPDSYAQDII</sequence>
<evidence type="ECO:0000256" key="5">
    <source>
        <dbReference type="ARBA" id="ARBA00022840"/>
    </source>
</evidence>
<gene>
    <name evidence="7" type="ORF">K470DRAFT_224073</name>
</gene>
<evidence type="ECO:0000259" key="6">
    <source>
        <dbReference type="PROSITE" id="PS50011"/>
    </source>
</evidence>
<evidence type="ECO:0000256" key="1">
    <source>
        <dbReference type="ARBA" id="ARBA00012513"/>
    </source>
</evidence>
<dbReference type="InterPro" id="IPR008271">
    <property type="entry name" value="Ser/Thr_kinase_AS"/>
</dbReference>
<evidence type="ECO:0000256" key="4">
    <source>
        <dbReference type="ARBA" id="ARBA00022777"/>
    </source>
</evidence>
<dbReference type="GO" id="GO:0004674">
    <property type="term" value="F:protein serine/threonine kinase activity"/>
    <property type="evidence" value="ECO:0007669"/>
    <property type="project" value="UniProtKB-EC"/>
</dbReference>
<keyword evidence="2" id="KW-0808">Transferase</keyword>
<dbReference type="PANTHER" id="PTHR43671">
    <property type="entry name" value="SERINE/THREONINE-PROTEIN KINASE NEK"/>
    <property type="match status" value="1"/>
</dbReference>